<gene>
    <name evidence="1" type="ORF">KNCP2_13630</name>
</gene>
<comment type="caution">
    <text evidence="1">The sequence shown here is derived from an EMBL/GenBank/DDBJ whole genome shotgun (WGS) entry which is preliminary data.</text>
</comment>
<proteinExistence type="predicted"/>
<protein>
    <submittedName>
        <fullName evidence="1">Uncharacterized protein</fullName>
    </submittedName>
</protein>
<dbReference type="Proteomes" id="UP001628124">
    <property type="component" value="Unassembled WGS sequence"/>
</dbReference>
<dbReference type="EMBL" id="BAABMM010000044">
    <property type="protein sequence ID" value="GAA5253075.1"/>
    <property type="molecule type" value="Genomic_DNA"/>
</dbReference>
<name>A0ABP9TWM8_9RICK</name>
<keyword evidence="2" id="KW-1185">Reference proteome</keyword>
<organism evidence="1 2">
    <name type="scientific">Candidatus Rickettsia kedanie</name>
    <dbReference type="NCBI Taxonomy" id="3115352"/>
    <lineage>
        <taxon>Bacteria</taxon>
        <taxon>Pseudomonadati</taxon>
        <taxon>Pseudomonadota</taxon>
        <taxon>Alphaproteobacteria</taxon>
        <taxon>Rickettsiales</taxon>
        <taxon>Rickettsiaceae</taxon>
        <taxon>Rickettsieae</taxon>
        <taxon>Rickettsia</taxon>
        <taxon>spotted fever group</taxon>
    </lineage>
</organism>
<accession>A0ABP9TWM8</accession>
<evidence type="ECO:0000313" key="2">
    <source>
        <dbReference type="Proteomes" id="UP001628124"/>
    </source>
</evidence>
<sequence>MRSYVNISHYPCDGNRAKLVASYCNTFNAYKLPEPHISRILYDNQSSSEFYHVKTITVLINFVKFSSYDDA</sequence>
<evidence type="ECO:0000313" key="1">
    <source>
        <dbReference type="EMBL" id="GAA5253075.1"/>
    </source>
</evidence>
<reference evidence="1 2" key="1">
    <citation type="journal article" date="2024" name="Microbiol. Immunol.">
        <title>Discovery of a novel spotted fever group Rickettsia, 'Candidatus Rickettsia kedanie,' in unfed larval chigger mites, Leptotrombidium scutellare.</title>
        <authorList>
            <person name="Ogawa M."/>
            <person name="Matsutani M."/>
            <person name="Katayama T."/>
            <person name="Takada N."/>
            <person name="Noda S."/>
            <person name="Takahashi M."/>
            <person name="Kageyama D."/>
            <person name="Hanaoka N."/>
            <person name="Ebihara H."/>
        </authorList>
    </citation>
    <scope>NUCLEOTIDE SEQUENCE [LARGE SCALE GENOMIC DNA]</scope>
    <source>
        <strain evidence="1 2">KNCP2-13</strain>
    </source>
</reference>